<dbReference type="EMBL" id="SJZI01000052">
    <property type="protein sequence ID" value="TCJ12134.1"/>
    <property type="molecule type" value="Genomic_DNA"/>
</dbReference>
<evidence type="ECO:0000313" key="2">
    <source>
        <dbReference type="Proteomes" id="UP000295334"/>
    </source>
</evidence>
<name>A0A4R1B267_9BACT</name>
<dbReference type="Gene3D" id="1.10.10.10">
    <property type="entry name" value="Winged helix-like DNA-binding domain superfamily/Winged helix DNA-binding domain"/>
    <property type="match status" value="1"/>
</dbReference>
<dbReference type="OrthoDB" id="9808360at2"/>
<dbReference type="AlphaFoldDB" id="A0A4R1B267"/>
<organism evidence="1 2">
    <name type="scientific">Flaviaesturariibacter flavus</name>
    <dbReference type="NCBI Taxonomy" id="2502780"/>
    <lineage>
        <taxon>Bacteria</taxon>
        <taxon>Pseudomonadati</taxon>
        <taxon>Bacteroidota</taxon>
        <taxon>Chitinophagia</taxon>
        <taxon>Chitinophagales</taxon>
        <taxon>Chitinophagaceae</taxon>
        <taxon>Flaviaestuariibacter</taxon>
    </lineage>
</organism>
<dbReference type="Pfam" id="PF02082">
    <property type="entry name" value="Rrf2"/>
    <property type="match status" value="1"/>
</dbReference>
<accession>A0A4R1B267</accession>
<dbReference type="Proteomes" id="UP000295334">
    <property type="component" value="Unassembled WGS sequence"/>
</dbReference>
<dbReference type="PROSITE" id="PS01332">
    <property type="entry name" value="HTH_RRF2_1"/>
    <property type="match status" value="1"/>
</dbReference>
<dbReference type="InterPro" id="IPR036388">
    <property type="entry name" value="WH-like_DNA-bd_sf"/>
</dbReference>
<dbReference type="PROSITE" id="PS51197">
    <property type="entry name" value="HTH_RRF2_2"/>
    <property type="match status" value="1"/>
</dbReference>
<proteinExistence type="predicted"/>
<comment type="caution">
    <text evidence="1">The sequence shown here is derived from an EMBL/GenBank/DDBJ whole genome shotgun (WGS) entry which is preliminary data.</text>
</comment>
<evidence type="ECO:0000313" key="1">
    <source>
        <dbReference type="EMBL" id="TCJ12134.1"/>
    </source>
</evidence>
<protein>
    <submittedName>
        <fullName evidence="1">Transcriptional regulator</fullName>
    </submittedName>
</protein>
<dbReference type="InterPro" id="IPR000944">
    <property type="entry name" value="Tscrpt_reg_Rrf2"/>
</dbReference>
<dbReference type="RefSeq" id="WP_131450610.1">
    <property type="nucleotide sequence ID" value="NZ_SJZI01000052.1"/>
</dbReference>
<dbReference type="InterPro" id="IPR036390">
    <property type="entry name" value="WH_DNA-bd_sf"/>
</dbReference>
<keyword evidence="2" id="KW-1185">Reference proteome</keyword>
<gene>
    <name evidence="1" type="ORF">EPD60_16410</name>
</gene>
<reference evidence="1 2" key="1">
    <citation type="submission" date="2019-03" db="EMBL/GenBank/DDBJ databases">
        <authorList>
            <person name="Kim M.K.M."/>
        </authorList>
    </citation>
    <scope>NUCLEOTIDE SEQUENCE [LARGE SCALE GENOMIC DNA]</scope>
    <source>
        <strain evidence="1 2">17J68-12</strain>
    </source>
</reference>
<sequence length="91" mass="9667">MRSQSCKYALRAAVYLAARSPQGARAGIREVAAGIEANGHSTAKILQQLAREGVIASAKGPNGGFFIPADAKTIYLIDDFESGIAFLKRSR</sequence>
<dbReference type="InterPro" id="IPR030489">
    <property type="entry name" value="TR_Rrf2-type_CS"/>
</dbReference>
<dbReference type="SUPFAM" id="SSF46785">
    <property type="entry name" value="Winged helix' DNA-binding domain"/>
    <property type="match status" value="1"/>
</dbReference>